<dbReference type="InterPro" id="IPR013785">
    <property type="entry name" value="Aldolase_TIM"/>
</dbReference>
<protein>
    <submittedName>
        <fullName evidence="2">NADH:flavin oxidoreductase</fullName>
    </submittedName>
</protein>
<dbReference type="Pfam" id="PF00724">
    <property type="entry name" value="Oxidored_FMN"/>
    <property type="match status" value="1"/>
</dbReference>
<name>A0ABP9CYP5_9ACTN</name>
<proteinExistence type="predicted"/>
<dbReference type="SUPFAM" id="SSF51395">
    <property type="entry name" value="FMN-linked oxidoreductases"/>
    <property type="match status" value="1"/>
</dbReference>
<dbReference type="PANTHER" id="PTHR22893:SF55">
    <property type="entry name" value="OXIDOREDUCTASE-RELATED"/>
    <property type="match status" value="1"/>
</dbReference>
<dbReference type="PANTHER" id="PTHR22893">
    <property type="entry name" value="NADH OXIDOREDUCTASE-RELATED"/>
    <property type="match status" value="1"/>
</dbReference>
<keyword evidence="3" id="KW-1185">Reference proteome</keyword>
<evidence type="ECO:0000313" key="2">
    <source>
        <dbReference type="EMBL" id="GAA4817622.1"/>
    </source>
</evidence>
<dbReference type="InterPro" id="IPR001155">
    <property type="entry name" value="OxRdtase_FMN_N"/>
</dbReference>
<accession>A0ABP9CYP5</accession>
<organism evidence="2 3">
    <name type="scientific">Tomitella cavernea</name>
    <dbReference type="NCBI Taxonomy" id="1387982"/>
    <lineage>
        <taxon>Bacteria</taxon>
        <taxon>Bacillati</taxon>
        <taxon>Actinomycetota</taxon>
        <taxon>Actinomycetes</taxon>
        <taxon>Mycobacteriales</taxon>
        <taxon>Tomitella</taxon>
    </lineage>
</organism>
<gene>
    <name evidence="2" type="ORF">GCM10023353_25500</name>
</gene>
<reference evidence="3" key="1">
    <citation type="journal article" date="2019" name="Int. J. Syst. Evol. Microbiol.">
        <title>The Global Catalogue of Microorganisms (GCM) 10K type strain sequencing project: providing services to taxonomists for standard genome sequencing and annotation.</title>
        <authorList>
            <consortium name="The Broad Institute Genomics Platform"/>
            <consortium name="The Broad Institute Genome Sequencing Center for Infectious Disease"/>
            <person name="Wu L."/>
            <person name="Ma J."/>
        </authorList>
    </citation>
    <scope>NUCLEOTIDE SEQUENCE [LARGE SCALE GENOMIC DNA]</scope>
    <source>
        <strain evidence="3">JCM 18542</strain>
    </source>
</reference>
<dbReference type="Proteomes" id="UP001500839">
    <property type="component" value="Unassembled WGS sequence"/>
</dbReference>
<evidence type="ECO:0000313" key="3">
    <source>
        <dbReference type="Proteomes" id="UP001500839"/>
    </source>
</evidence>
<evidence type="ECO:0000259" key="1">
    <source>
        <dbReference type="Pfam" id="PF00724"/>
    </source>
</evidence>
<dbReference type="Gene3D" id="3.20.20.70">
    <property type="entry name" value="Aldolase class I"/>
    <property type="match status" value="1"/>
</dbReference>
<dbReference type="EMBL" id="BAABKQ010000001">
    <property type="protein sequence ID" value="GAA4817622.1"/>
    <property type="molecule type" value="Genomic_DNA"/>
</dbReference>
<dbReference type="RefSeq" id="WP_345602403.1">
    <property type="nucleotide sequence ID" value="NZ_BAABKQ010000001.1"/>
</dbReference>
<dbReference type="InterPro" id="IPR045247">
    <property type="entry name" value="Oye-like"/>
</dbReference>
<comment type="caution">
    <text evidence="2">The sequence shown here is derived from an EMBL/GenBank/DDBJ whole genome shotgun (WGS) entry which is preliminary data.</text>
</comment>
<feature type="domain" description="NADH:flavin oxidoreductase/NADH oxidase N-terminal" evidence="1">
    <location>
        <begin position="14"/>
        <end position="370"/>
    </location>
</feature>
<sequence length="386" mass="41879">MSGTAPDSPDTSPIFRPLSIRSLELKNRLVMSPMTRSHSPNGVPGADVADYYRKRAEGGTGLLITEGVTIDHPAAVENPSVPHMFGDEALAGWRRVTDDVHAAGGKIIPQLWHVGPLWGAMGRPDPAIKPMRPSGLWGTPGVTSYPEKLVARYSPATEPMTAQDIDDVLSAYVRSARNAVDAGFDGIAIHGGHGYLLDAFMWADTNRRTDEWGGSLAARAAFPAAVVAAIRAEIGDELPIFYRFSQHKQQDYKARIADTPEELKVLLGTLVDAGADVLDASIRRFDAPVFDGDPCSLAGWAKRLTGARTMAVGSFGLGKTLREGRSAGTIPSEDNREELHRRLTDEEFDLIAVGLLHLADPDLAQHLYEGGPLPEFDRDKHERVLH</sequence>